<keyword evidence="1" id="KW-0732">Signal</keyword>
<protein>
    <recommendedName>
        <fullName evidence="4">Transporter</fullName>
    </recommendedName>
</protein>
<evidence type="ECO:0008006" key="4">
    <source>
        <dbReference type="Google" id="ProtNLM"/>
    </source>
</evidence>
<evidence type="ECO:0000313" key="2">
    <source>
        <dbReference type="EMBL" id="GMG85181.1"/>
    </source>
</evidence>
<gene>
    <name evidence="2" type="ORF">LNKW23_43970</name>
</gene>
<name>A0ABQ6LSZ1_9RHOB</name>
<dbReference type="Proteomes" id="UP001239909">
    <property type="component" value="Unassembled WGS sequence"/>
</dbReference>
<keyword evidence="3" id="KW-1185">Reference proteome</keyword>
<dbReference type="RefSeq" id="WP_285674447.1">
    <property type="nucleotide sequence ID" value="NZ_BSYI01000054.1"/>
</dbReference>
<organism evidence="2 3">
    <name type="scientific">Paralimibaculum aggregatum</name>
    <dbReference type="NCBI Taxonomy" id="3036245"/>
    <lineage>
        <taxon>Bacteria</taxon>
        <taxon>Pseudomonadati</taxon>
        <taxon>Pseudomonadota</taxon>
        <taxon>Alphaproteobacteria</taxon>
        <taxon>Rhodobacterales</taxon>
        <taxon>Paracoccaceae</taxon>
        <taxon>Paralimibaculum</taxon>
    </lineage>
</organism>
<feature type="signal peptide" evidence="1">
    <location>
        <begin position="1"/>
        <end position="24"/>
    </location>
</feature>
<evidence type="ECO:0000256" key="1">
    <source>
        <dbReference type="SAM" id="SignalP"/>
    </source>
</evidence>
<proteinExistence type="predicted"/>
<sequence>MTTRSTSGCLAALLLLFTVEAARADADLAKQLQNPIASLISVPIQSNFDFNVGPDDGWRSTTNIQPVIPITLGDEWNMISRTIVPVVYQDDVAGNSGSQFGLSDTLQSLFFSPQKPVKTPIGNLVWGVGPAAQIPTSTDRLLGLGTFGLGPTGVALFQEGPWTYGALANHVWGVAETRDDVSDLNNTFMQPFVVYTTQSAWSFSVNTELNYNWDAQSGEHLAGPINFGVAKLVKIGEQPVQIQGRLRWWAADTSASAEGLGFTVNVTLVFPK</sequence>
<comment type="caution">
    <text evidence="2">The sequence shown here is derived from an EMBL/GenBank/DDBJ whole genome shotgun (WGS) entry which is preliminary data.</text>
</comment>
<evidence type="ECO:0000313" key="3">
    <source>
        <dbReference type="Proteomes" id="UP001239909"/>
    </source>
</evidence>
<dbReference type="EMBL" id="BSYI01000054">
    <property type="protein sequence ID" value="GMG85181.1"/>
    <property type="molecule type" value="Genomic_DNA"/>
</dbReference>
<accession>A0ABQ6LSZ1</accession>
<reference evidence="2 3" key="1">
    <citation type="submission" date="2023-04" db="EMBL/GenBank/DDBJ databases">
        <title>Marinoamorphus aggregata gen. nov., sp. Nov., isolate from tissue of brittle star Ophioplocus japonicus.</title>
        <authorList>
            <person name="Kawano K."/>
            <person name="Sawayama S."/>
            <person name="Nakagawa S."/>
        </authorList>
    </citation>
    <scope>NUCLEOTIDE SEQUENCE [LARGE SCALE GENOMIC DNA]</scope>
    <source>
        <strain evidence="2 3">NKW23</strain>
    </source>
</reference>
<feature type="chain" id="PRO_5046891667" description="Transporter" evidence="1">
    <location>
        <begin position="25"/>
        <end position="272"/>
    </location>
</feature>